<evidence type="ECO:0000313" key="1">
    <source>
        <dbReference type="EMBL" id="CAD8210381.1"/>
    </source>
</evidence>
<evidence type="ECO:0000313" key="2">
    <source>
        <dbReference type="Proteomes" id="UP000683925"/>
    </source>
</evidence>
<dbReference type="OMA" id="ICIQLIN"/>
<dbReference type="OrthoDB" id="2335338at2759"/>
<reference evidence="1" key="1">
    <citation type="submission" date="2021-01" db="EMBL/GenBank/DDBJ databases">
        <authorList>
            <consortium name="Genoscope - CEA"/>
            <person name="William W."/>
        </authorList>
    </citation>
    <scope>NUCLEOTIDE SEQUENCE</scope>
</reference>
<dbReference type="EMBL" id="CAJJDP010000152">
    <property type="protein sequence ID" value="CAD8210381.1"/>
    <property type="molecule type" value="Genomic_DNA"/>
</dbReference>
<organism evidence="1 2">
    <name type="scientific">Paramecium octaurelia</name>
    <dbReference type="NCBI Taxonomy" id="43137"/>
    <lineage>
        <taxon>Eukaryota</taxon>
        <taxon>Sar</taxon>
        <taxon>Alveolata</taxon>
        <taxon>Ciliophora</taxon>
        <taxon>Intramacronucleata</taxon>
        <taxon>Oligohymenophorea</taxon>
        <taxon>Peniculida</taxon>
        <taxon>Parameciidae</taxon>
        <taxon>Paramecium</taxon>
    </lineage>
</organism>
<accession>A0A8S1Y9Y5</accession>
<sequence>MEIFKCRYVNHENEEIIGFCLNQNCQKATQYCYQCLTQTHSDHLSDCIRFATMSQLINQFIQVYKESNKQIKETIHQMKNCFEQIQKQMDQEIILLQNMNQKLLNNEYLTFKSEINIIKQFYSKEKENSICIQLINFKRVINNRIQQIS</sequence>
<comment type="caution">
    <text evidence="1">The sequence shown here is derived from an EMBL/GenBank/DDBJ whole genome shotgun (WGS) entry which is preliminary data.</text>
</comment>
<dbReference type="AlphaFoldDB" id="A0A8S1Y9Y5"/>
<keyword evidence="2" id="KW-1185">Reference proteome</keyword>
<dbReference type="Proteomes" id="UP000683925">
    <property type="component" value="Unassembled WGS sequence"/>
</dbReference>
<name>A0A8S1Y9Y5_PAROT</name>
<gene>
    <name evidence="1" type="ORF">POCTA_138.1.T1500144</name>
</gene>
<protein>
    <submittedName>
        <fullName evidence="1">Uncharacterized protein</fullName>
    </submittedName>
</protein>
<proteinExistence type="predicted"/>